<name>A0AA38FFQ6_TAXCH</name>
<dbReference type="PANTHER" id="PTHR10015:SF332">
    <property type="entry name" value="HEAT STRESS TRANSCRIPTION FACTOR C-1"/>
    <property type="match status" value="1"/>
</dbReference>
<dbReference type="AlphaFoldDB" id="A0AA38FFQ6"/>
<accession>A0AA38FFQ6</accession>
<evidence type="ECO:0000313" key="3">
    <source>
        <dbReference type="Proteomes" id="UP000824469"/>
    </source>
</evidence>
<protein>
    <submittedName>
        <fullName evidence="2">Uncharacterized protein</fullName>
    </submittedName>
</protein>
<sequence length="236" mass="26642">GFRKVDPDRWEFAHKSFLRGQKQLLGSIRRRRSPHQGNAGSFSHGSLNELCIKYDLENFKKEKDAIVTEVVQLKKEQEDIDKEMEDMKRRLDLAERKPQQMISFLSTVIDNPDLITQRLQNRASLSGGKKRRRLLHKEPEENSPTFQLDGFGANALLADGFMGTGLIADGFEIALMDIPHIDSKPIGGLISEELTATSPLINENPEMCIKTSEFGIDVGCEEDDSVVSNLDDILWD</sequence>
<dbReference type="PANTHER" id="PTHR10015">
    <property type="entry name" value="HEAT SHOCK TRANSCRIPTION FACTOR"/>
    <property type="match status" value="1"/>
</dbReference>
<feature type="coiled-coil region" evidence="1">
    <location>
        <begin position="56"/>
        <end position="97"/>
    </location>
</feature>
<gene>
    <name evidence="2" type="ORF">KI387_011998</name>
</gene>
<feature type="non-terminal residue" evidence="2">
    <location>
        <position position="236"/>
    </location>
</feature>
<proteinExistence type="predicted"/>
<dbReference type="GO" id="GO:0006357">
    <property type="term" value="P:regulation of transcription by RNA polymerase II"/>
    <property type="evidence" value="ECO:0007669"/>
    <property type="project" value="TreeGrafter"/>
</dbReference>
<dbReference type="GO" id="GO:0003700">
    <property type="term" value="F:DNA-binding transcription factor activity"/>
    <property type="evidence" value="ECO:0007669"/>
    <property type="project" value="TreeGrafter"/>
</dbReference>
<reference evidence="2 3" key="1">
    <citation type="journal article" date="2021" name="Nat. Plants">
        <title>The Taxus genome provides insights into paclitaxel biosynthesis.</title>
        <authorList>
            <person name="Xiong X."/>
            <person name="Gou J."/>
            <person name="Liao Q."/>
            <person name="Li Y."/>
            <person name="Zhou Q."/>
            <person name="Bi G."/>
            <person name="Li C."/>
            <person name="Du R."/>
            <person name="Wang X."/>
            <person name="Sun T."/>
            <person name="Guo L."/>
            <person name="Liang H."/>
            <person name="Lu P."/>
            <person name="Wu Y."/>
            <person name="Zhang Z."/>
            <person name="Ro D.K."/>
            <person name="Shang Y."/>
            <person name="Huang S."/>
            <person name="Yan J."/>
        </authorList>
    </citation>
    <scope>NUCLEOTIDE SEQUENCE [LARGE SCALE GENOMIC DNA]</scope>
    <source>
        <strain evidence="2">Ta-2019</strain>
    </source>
</reference>
<comment type="caution">
    <text evidence="2">The sequence shown here is derived from an EMBL/GenBank/DDBJ whole genome shotgun (WGS) entry which is preliminary data.</text>
</comment>
<dbReference type="GO" id="GO:0034605">
    <property type="term" value="P:cellular response to heat"/>
    <property type="evidence" value="ECO:0007669"/>
    <property type="project" value="TreeGrafter"/>
</dbReference>
<dbReference type="Proteomes" id="UP000824469">
    <property type="component" value="Unassembled WGS sequence"/>
</dbReference>
<evidence type="ECO:0000256" key="1">
    <source>
        <dbReference type="SAM" id="Coils"/>
    </source>
</evidence>
<dbReference type="GO" id="GO:0000978">
    <property type="term" value="F:RNA polymerase II cis-regulatory region sequence-specific DNA binding"/>
    <property type="evidence" value="ECO:0007669"/>
    <property type="project" value="TreeGrafter"/>
</dbReference>
<feature type="non-terminal residue" evidence="2">
    <location>
        <position position="1"/>
    </location>
</feature>
<dbReference type="GO" id="GO:0005634">
    <property type="term" value="C:nucleus"/>
    <property type="evidence" value="ECO:0007669"/>
    <property type="project" value="TreeGrafter"/>
</dbReference>
<organism evidence="2 3">
    <name type="scientific">Taxus chinensis</name>
    <name type="common">Chinese yew</name>
    <name type="synonym">Taxus wallichiana var. chinensis</name>
    <dbReference type="NCBI Taxonomy" id="29808"/>
    <lineage>
        <taxon>Eukaryota</taxon>
        <taxon>Viridiplantae</taxon>
        <taxon>Streptophyta</taxon>
        <taxon>Embryophyta</taxon>
        <taxon>Tracheophyta</taxon>
        <taxon>Spermatophyta</taxon>
        <taxon>Pinopsida</taxon>
        <taxon>Pinidae</taxon>
        <taxon>Conifers II</taxon>
        <taxon>Cupressales</taxon>
        <taxon>Taxaceae</taxon>
        <taxon>Taxus</taxon>
    </lineage>
</organism>
<dbReference type="EMBL" id="JAHRHJ020000009">
    <property type="protein sequence ID" value="KAH9300415.1"/>
    <property type="molecule type" value="Genomic_DNA"/>
</dbReference>
<keyword evidence="1" id="KW-0175">Coiled coil</keyword>
<evidence type="ECO:0000313" key="2">
    <source>
        <dbReference type="EMBL" id="KAH9300415.1"/>
    </source>
</evidence>
<keyword evidence="3" id="KW-1185">Reference proteome</keyword>